<feature type="domain" description="4'-phosphopantetheinyl transferase N-terminal" evidence="8">
    <location>
        <begin position="16"/>
        <end position="99"/>
    </location>
</feature>
<evidence type="ECO:0000256" key="1">
    <source>
        <dbReference type="ARBA" id="ARBA00001946"/>
    </source>
</evidence>
<protein>
    <submittedName>
        <fullName evidence="9">4'-phosphopantetheinyl transferase family protein</fullName>
    </submittedName>
</protein>
<dbReference type="EMBL" id="JBHUEH010000014">
    <property type="protein sequence ID" value="MFD1886219.1"/>
    <property type="molecule type" value="Genomic_DNA"/>
</dbReference>
<comment type="cofactor">
    <cofactor evidence="1">
        <name>Mg(2+)</name>
        <dbReference type="ChEBI" id="CHEBI:18420"/>
    </cofactor>
</comment>
<dbReference type="InterPro" id="IPR037143">
    <property type="entry name" value="4-PPantetheinyl_Trfase_dom_sf"/>
</dbReference>
<dbReference type="SUPFAM" id="SSF56214">
    <property type="entry name" value="4'-phosphopantetheinyl transferase"/>
    <property type="match status" value="2"/>
</dbReference>
<dbReference type="PANTHER" id="PTHR12215:SF10">
    <property type="entry name" value="L-AMINOADIPATE-SEMIALDEHYDE DEHYDROGENASE-PHOSPHOPANTETHEINYL TRANSFERASE"/>
    <property type="match status" value="1"/>
</dbReference>
<dbReference type="RefSeq" id="WP_347323439.1">
    <property type="nucleotide sequence ID" value="NZ_JBCGUH010000001.1"/>
</dbReference>
<evidence type="ECO:0000256" key="5">
    <source>
        <dbReference type="ARBA" id="ARBA00022842"/>
    </source>
</evidence>
<comment type="similarity">
    <text evidence="2">Belongs to the P-Pant transferase superfamily. Gsp/Sfp/HetI/AcpT family.</text>
</comment>
<evidence type="ECO:0000313" key="9">
    <source>
        <dbReference type="EMBL" id="MFD1886219.1"/>
    </source>
</evidence>
<keyword evidence="4" id="KW-0479">Metal-binding</keyword>
<evidence type="ECO:0000259" key="8">
    <source>
        <dbReference type="Pfam" id="PF22624"/>
    </source>
</evidence>
<dbReference type="InterPro" id="IPR055066">
    <property type="entry name" value="AASDHPPT_N"/>
</dbReference>
<keyword evidence="5" id="KW-0460">Magnesium</keyword>
<evidence type="ECO:0000256" key="2">
    <source>
        <dbReference type="ARBA" id="ARBA00010990"/>
    </source>
</evidence>
<sequence length="242" mass="27657">MINITGVYVPELLSDETMEQLRAAVSGERREQSLRFQRQQDAQRSLLGELLVKYVLKERYALPSDTLTFSKTSYGKPYLSEHTDIHFNLSHAGDWIICADGKVPVGVDIEKIRPIDFAIAERFFTASEYRLLMNAAAEERLQLFYTLWTLKESYIKFVGKGLSIPLDSFAVELTEPDIARLAEPDPEEDSSGGWDDHCQQTCFFRNIHVDRNYKLAVCSAAPFGPRPLIMLDWRELLSTDEV</sequence>
<dbReference type="InterPro" id="IPR008278">
    <property type="entry name" value="4-PPantetheinyl_Trfase_dom"/>
</dbReference>
<dbReference type="PANTHER" id="PTHR12215">
    <property type="entry name" value="PHOSPHOPANTETHEINE TRANSFERASE"/>
    <property type="match status" value="1"/>
</dbReference>
<keyword evidence="6" id="KW-0045">Antibiotic biosynthesis</keyword>
<keyword evidence="10" id="KW-1185">Reference proteome</keyword>
<evidence type="ECO:0000313" key="10">
    <source>
        <dbReference type="Proteomes" id="UP001597233"/>
    </source>
</evidence>
<reference evidence="10" key="1">
    <citation type="journal article" date="2019" name="Int. J. Syst. Evol. Microbiol.">
        <title>The Global Catalogue of Microorganisms (GCM) 10K type strain sequencing project: providing services to taxonomists for standard genome sequencing and annotation.</title>
        <authorList>
            <consortium name="The Broad Institute Genomics Platform"/>
            <consortium name="The Broad Institute Genome Sequencing Center for Infectious Disease"/>
            <person name="Wu L."/>
            <person name="Ma J."/>
        </authorList>
    </citation>
    <scope>NUCLEOTIDE SEQUENCE [LARGE SCALE GENOMIC DNA]</scope>
    <source>
        <strain evidence="10">CCUG 54950</strain>
    </source>
</reference>
<comment type="caution">
    <text evidence="9">The sequence shown here is derived from an EMBL/GenBank/DDBJ whole genome shotgun (WGS) entry which is preliminary data.</text>
</comment>
<organism evidence="9 10">
    <name type="scientific">Paenibacillus wenxiniae</name>
    <dbReference type="NCBI Taxonomy" id="1636843"/>
    <lineage>
        <taxon>Bacteria</taxon>
        <taxon>Bacillati</taxon>
        <taxon>Bacillota</taxon>
        <taxon>Bacilli</taxon>
        <taxon>Bacillales</taxon>
        <taxon>Paenibacillaceae</taxon>
        <taxon>Paenibacillus</taxon>
    </lineage>
</organism>
<dbReference type="Pfam" id="PF01648">
    <property type="entry name" value="ACPS"/>
    <property type="match status" value="1"/>
</dbReference>
<proteinExistence type="inferred from homology"/>
<name>A0ABW4RKM1_9BACL</name>
<evidence type="ECO:0000256" key="4">
    <source>
        <dbReference type="ARBA" id="ARBA00022723"/>
    </source>
</evidence>
<feature type="domain" description="4'-phosphopantetheinyl transferase" evidence="7">
    <location>
        <begin position="104"/>
        <end position="182"/>
    </location>
</feature>
<dbReference type="Gene3D" id="3.90.470.20">
    <property type="entry name" value="4'-phosphopantetheinyl transferase domain"/>
    <property type="match status" value="2"/>
</dbReference>
<gene>
    <name evidence="9" type="ORF">ACFSC9_11865</name>
</gene>
<evidence type="ECO:0000256" key="3">
    <source>
        <dbReference type="ARBA" id="ARBA00022679"/>
    </source>
</evidence>
<dbReference type="Proteomes" id="UP001597233">
    <property type="component" value="Unassembled WGS sequence"/>
</dbReference>
<dbReference type="NCBIfam" id="TIGR00556">
    <property type="entry name" value="pantethn_trn"/>
    <property type="match status" value="1"/>
</dbReference>
<evidence type="ECO:0000256" key="6">
    <source>
        <dbReference type="ARBA" id="ARBA00023194"/>
    </source>
</evidence>
<evidence type="ECO:0000259" key="7">
    <source>
        <dbReference type="Pfam" id="PF01648"/>
    </source>
</evidence>
<keyword evidence="3 9" id="KW-0808">Transferase</keyword>
<dbReference type="InterPro" id="IPR050559">
    <property type="entry name" value="P-Pant_transferase_sf"/>
</dbReference>
<accession>A0ABW4RKM1</accession>
<dbReference type="GO" id="GO:0016740">
    <property type="term" value="F:transferase activity"/>
    <property type="evidence" value="ECO:0007669"/>
    <property type="project" value="UniProtKB-KW"/>
</dbReference>
<dbReference type="InterPro" id="IPR004568">
    <property type="entry name" value="Ppantetheine-prot_Trfase_dom"/>
</dbReference>
<dbReference type="Pfam" id="PF22624">
    <property type="entry name" value="AASDHPPT_N"/>
    <property type="match status" value="1"/>
</dbReference>